<sequence length="73" mass="8045">MNRSNACLLVLLFIAACTQTEPESLQKGVVKFFAVSISEFDSNIPNGRTSEPSTWKHIFRESATIDIINQATG</sequence>
<dbReference type="PROSITE" id="PS51257">
    <property type="entry name" value="PROKAR_LIPOPROTEIN"/>
    <property type="match status" value="1"/>
</dbReference>
<reference evidence="1 2" key="1">
    <citation type="submission" date="2024-09" db="EMBL/GenBank/DDBJ databases">
        <authorList>
            <person name="Sun Q."/>
            <person name="Mori K."/>
        </authorList>
    </citation>
    <scope>NUCLEOTIDE SEQUENCE [LARGE SCALE GENOMIC DNA]</scope>
    <source>
        <strain evidence="1 2">CECT 7682</strain>
    </source>
</reference>
<organism evidence="1 2">
    <name type="scientific">Echinicola jeungdonensis</name>
    <dbReference type="NCBI Taxonomy" id="709343"/>
    <lineage>
        <taxon>Bacteria</taxon>
        <taxon>Pseudomonadati</taxon>
        <taxon>Bacteroidota</taxon>
        <taxon>Cytophagia</taxon>
        <taxon>Cytophagales</taxon>
        <taxon>Cyclobacteriaceae</taxon>
        <taxon>Echinicola</taxon>
    </lineage>
</organism>
<comment type="caution">
    <text evidence="1">The sequence shown here is derived from an EMBL/GenBank/DDBJ whole genome shotgun (WGS) entry which is preliminary data.</text>
</comment>
<dbReference type="Proteomes" id="UP001589654">
    <property type="component" value="Unassembled WGS sequence"/>
</dbReference>
<gene>
    <name evidence="1" type="ORF">ACFFUR_08650</name>
</gene>
<keyword evidence="2" id="KW-1185">Reference proteome</keyword>
<protein>
    <submittedName>
        <fullName evidence="1">Uncharacterized protein</fullName>
    </submittedName>
</protein>
<accession>A0ABV5J4W3</accession>
<dbReference type="RefSeq" id="WP_290247182.1">
    <property type="nucleotide sequence ID" value="NZ_JAUFQT010000001.1"/>
</dbReference>
<evidence type="ECO:0000313" key="2">
    <source>
        <dbReference type="Proteomes" id="UP001589654"/>
    </source>
</evidence>
<dbReference type="EMBL" id="JBHMEW010000054">
    <property type="protein sequence ID" value="MFB9211873.1"/>
    <property type="molecule type" value="Genomic_DNA"/>
</dbReference>
<evidence type="ECO:0000313" key="1">
    <source>
        <dbReference type="EMBL" id="MFB9211873.1"/>
    </source>
</evidence>
<name>A0ABV5J4W3_9BACT</name>
<proteinExistence type="predicted"/>